<evidence type="ECO:0000256" key="1">
    <source>
        <dbReference type="ARBA" id="ARBA00001946"/>
    </source>
</evidence>
<dbReference type="Gene3D" id="3.20.100.10">
    <property type="entry name" value="mRNA triphosphatase Cet1-like"/>
    <property type="match status" value="1"/>
</dbReference>
<evidence type="ECO:0000256" key="2">
    <source>
        <dbReference type="ARBA" id="ARBA00004123"/>
    </source>
</evidence>
<evidence type="ECO:0000256" key="7">
    <source>
        <dbReference type="ARBA" id="ARBA00047740"/>
    </source>
</evidence>
<feature type="compositionally biased region" description="Polar residues" evidence="9">
    <location>
        <begin position="7"/>
        <end position="27"/>
    </location>
</feature>
<dbReference type="Pfam" id="PF02940">
    <property type="entry name" value="mRNA_triPase"/>
    <property type="match status" value="1"/>
</dbReference>
<reference evidence="11 12" key="1">
    <citation type="submission" date="2015-01" db="EMBL/GenBank/DDBJ databases">
        <title>The Genome Sequence of Exophiala oligosperma CBS72588.</title>
        <authorList>
            <consortium name="The Broad Institute Genomics Platform"/>
            <person name="Cuomo C."/>
            <person name="de Hoog S."/>
            <person name="Gorbushina A."/>
            <person name="Stielow B."/>
            <person name="Teixiera M."/>
            <person name="Abouelleil A."/>
            <person name="Chapman S.B."/>
            <person name="Priest M."/>
            <person name="Young S.K."/>
            <person name="Wortman J."/>
            <person name="Nusbaum C."/>
            <person name="Birren B."/>
        </authorList>
    </citation>
    <scope>NUCLEOTIDE SEQUENCE [LARGE SCALE GENOMIC DNA]</scope>
    <source>
        <strain evidence="11 12">CBS 72588</strain>
    </source>
</reference>
<keyword evidence="4 8" id="KW-0507">mRNA processing</keyword>
<dbReference type="EC" id="3.6.1.74" evidence="8"/>
<protein>
    <recommendedName>
        <fullName evidence="8">mRNA-capping enzyme subunit beta</fullName>
        <ecNumber evidence="8">3.6.1.74</ecNumber>
    </recommendedName>
    <alternativeName>
        <fullName evidence="8">mRNA 5'-phosphatase</fullName>
    </alternativeName>
    <alternativeName>
        <fullName evidence="8">mRNA 5'-triphosphate monophosphatase</fullName>
    </alternativeName>
</protein>
<dbReference type="GO" id="GO:0031533">
    <property type="term" value="C:mRNA capping enzyme complex"/>
    <property type="evidence" value="ECO:0007669"/>
    <property type="project" value="UniProtKB-UniRule"/>
</dbReference>
<sequence length="751" mass="84123">MDLKSMLNDSSSQRQPPRLHTPQSSYDQAAATVHTPAYDPLERTSSYPQPLPSSDYKSPANGSYFAIQSPHQQNSASASTPSVTGQSMYAQSPGPHGQIHTPREGVAPPMPYQQSPFVPSPSPSAPYPPTPGSFHHHQMTPNSATAQHNPGPHTALTHHSPREEFTPSNGNVRLNTQTLSPQAQFHPPPVTPLGPPSSHTRPSPHPNRPISQGQDNYRRLSVSSVGSTQSREYTQGAYAHATHSRSGSIQRTYSGDLRERERSIESVSPKTIPKPPPRRQSSGTRYQEPLSEGYQSLHPMYPMSTNSQPHSTPDRTIEVQHHETTPKSASTPADPRTTTTQYPGPNSGAMNNMTMTPQSTHSSLPPQNSPLITGQPALKKRSASHISSMASTPQQPRKRPRRDFIPVHAQSARNNRPPRFIKAPPATPPRRNEPEPEPQIPNGQAQLQVAPPANTTTPPVESHWEPSITNLTPYEDLTRRVCDWIYSVIGEAALPPNGAVFEIEAKLGCIYDEHANHRLSLPVDTETWFSRDRYRGKTSFQSSMNMIQHELLNKFLNTLVEDSVRESQTSGRAVIGYSHPHEYDEFYELTEDGRRNLAPWIVTWLNPRHTPRVRRTIDETNGQVKAQIIKSRIADVDVYNPRTDFDYRVSISIESPWSGDPNWLTEAADSGRDRQKDRISYRHMAYQIDLTQVSYPNRTEKEHELEVEISTEQIRIQLANAREGRPSKYEDMVKGFLDNVRILCRQGSVRQ</sequence>
<gene>
    <name evidence="11" type="ORF">PV06_05854</name>
</gene>
<comment type="catalytic activity">
    <reaction evidence="7">
        <text>a 5'-end triphospho-ribonucleoside in mRNA + H2O = a 5'-end diphospho-ribonucleoside in mRNA + phosphate + H(+)</text>
        <dbReference type="Rhea" id="RHEA:67004"/>
        <dbReference type="Rhea" id="RHEA-COMP:17164"/>
        <dbReference type="Rhea" id="RHEA-COMP:17165"/>
        <dbReference type="ChEBI" id="CHEBI:15377"/>
        <dbReference type="ChEBI" id="CHEBI:15378"/>
        <dbReference type="ChEBI" id="CHEBI:43474"/>
        <dbReference type="ChEBI" id="CHEBI:167616"/>
        <dbReference type="ChEBI" id="CHEBI:167618"/>
        <dbReference type="EC" id="3.6.1.74"/>
    </reaction>
    <physiologicalReaction direction="left-to-right" evidence="7">
        <dbReference type="Rhea" id="RHEA:67005"/>
    </physiologicalReaction>
</comment>
<dbReference type="GO" id="GO:0006370">
    <property type="term" value="P:7-methylguanosine mRNA capping"/>
    <property type="evidence" value="ECO:0007669"/>
    <property type="project" value="UniProtKB-UniRule"/>
</dbReference>
<keyword evidence="12" id="KW-1185">Reference proteome</keyword>
<dbReference type="PANTHER" id="PTHR28118">
    <property type="entry name" value="POLYNUCLEOTIDE 5'-TRIPHOSPHATASE-RELATED"/>
    <property type="match status" value="1"/>
</dbReference>
<feature type="region of interest" description="Disordered" evidence="9">
    <location>
        <begin position="1"/>
        <end position="443"/>
    </location>
</feature>
<dbReference type="InterPro" id="IPR037009">
    <property type="entry name" value="mRNA_triPase_Cet1_sf"/>
</dbReference>
<comment type="cofactor">
    <cofactor evidence="1 8">
        <name>Mg(2+)</name>
        <dbReference type="ChEBI" id="CHEBI:18420"/>
    </cofactor>
</comment>
<dbReference type="HOGENOM" id="CLU_368826_0_0_1"/>
<dbReference type="GeneID" id="27357928"/>
<evidence type="ECO:0000256" key="6">
    <source>
        <dbReference type="ARBA" id="ARBA00023242"/>
    </source>
</evidence>
<accession>A0A0D2BXP5</accession>
<evidence type="ECO:0000313" key="11">
    <source>
        <dbReference type="EMBL" id="KIW42292.1"/>
    </source>
</evidence>
<evidence type="ECO:0000256" key="8">
    <source>
        <dbReference type="RuleBase" id="RU367053"/>
    </source>
</evidence>
<feature type="compositionally biased region" description="Polar residues" evidence="9">
    <location>
        <begin position="384"/>
        <end position="395"/>
    </location>
</feature>
<dbReference type="CDD" id="cd07470">
    <property type="entry name" value="CYTH-like_mRNA_RTPase"/>
    <property type="match status" value="1"/>
</dbReference>
<dbReference type="InterPro" id="IPR040343">
    <property type="entry name" value="Cet1/Ctl1"/>
</dbReference>
<feature type="compositionally biased region" description="Polar residues" evidence="9">
    <location>
        <begin position="166"/>
        <end position="183"/>
    </location>
</feature>
<dbReference type="SUPFAM" id="SSF55154">
    <property type="entry name" value="CYTH-like phosphatases"/>
    <property type="match status" value="1"/>
</dbReference>
<dbReference type="RefSeq" id="XP_016262508.1">
    <property type="nucleotide sequence ID" value="XM_016406904.1"/>
</dbReference>
<feature type="compositionally biased region" description="Polar residues" evidence="9">
    <location>
        <begin position="210"/>
        <end position="233"/>
    </location>
</feature>
<proteinExistence type="inferred from homology"/>
<dbReference type="PANTHER" id="PTHR28118:SF1">
    <property type="entry name" value="POLYNUCLEOTIDE 5'-TRIPHOSPHATASE CTL1-RELATED"/>
    <property type="match status" value="1"/>
</dbReference>
<dbReference type="GO" id="GO:0004651">
    <property type="term" value="F:polynucleotide 5'-phosphatase activity"/>
    <property type="evidence" value="ECO:0007669"/>
    <property type="project" value="UniProtKB-UniRule"/>
</dbReference>
<comment type="subcellular location">
    <subcellularLocation>
        <location evidence="2 8">Nucleus</location>
    </subcellularLocation>
</comment>
<dbReference type="Proteomes" id="UP000053342">
    <property type="component" value="Unassembled WGS sequence"/>
</dbReference>
<keyword evidence="8" id="KW-0506">mRNA capping</keyword>
<comment type="function">
    <text evidence="8">First step of mRNA capping. Converts the 5'-triphosphate end of a nascent mRNA chain into a diphosphate end.</text>
</comment>
<feature type="compositionally biased region" description="Polar residues" evidence="9">
    <location>
        <begin position="244"/>
        <end position="253"/>
    </location>
</feature>
<dbReference type="AlphaFoldDB" id="A0A0D2BXP5"/>
<feature type="domain" description="mRNA triphosphatase Cet1-like" evidence="10">
    <location>
        <begin position="475"/>
        <end position="709"/>
    </location>
</feature>
<feature type="compositionally biased region" description="Polar residues" evidence="9">
    <location>
        <begin position="326"/>
        <end position="372"/>
    </location>
</feature>
<dbReference type="VEuPathDB" id="FungiDB:PV06_05854"/>
<dbReference type="OrthoDB" id="272147at2759"/>
<organism evidence="11 12">
    <name type="scientific">Exophiala oligosperma</name>
    <dbReference type="NCBI Taxonomy" id="215243"/>
    <lineage>
        <taxon>Eukaryota</taxon>
        <taxon>Fungi</taxon>
        <taxon>Dikarya</taxon>
        <taxon>Ascomycota</taxon>
        <taxon>Pezizomycotina</taxon>
        <taxon>Eurotiomycetes</taxon>
        <taxon>Chaetothyriomycetidae</taxon>
        <taxon>Chaetothyriales</taxon>
        <taxon>Herpotrichiellaceae</taxon>
        <taxon>Exophiala</taxon>
    </lineage>
</organism>
<evidence type="ECO:0000256" key="9">
    <source>
        <dbReference type="SAM" id="MobiDB-lite"/>
    </source>
</evidence>
<comment type="similarity">
    <text evidence="3 8">Belongs to the fungal TPase family.</text>
</comment>
<feature type="compositionally biased region" description="Polar residues" evidence="9">
    <location>
        <begin position="139"/>
        <end position="148"/>
    </location>
</feature>
<feature type="compositionally biased region" description="Polar residues" evidence="9">
    <location>
        <begin position="69"/>
        <end position="90"/>
    </location>
</feature>
<dbReference type="GO" id="GO:0140818">
    <property type="term" value="F:mRNA 5'-triphosphate monophosphatase activity"/>
    <property type="evidence" value="ECO:0007669"/>
    <property type="project" value="UniProtKB-EC"/>
</dbReference>
<feature type="compositionally biased region" description="Pro residues" evidence="9">
    <location>
        <begin position="118"/>
        <end position="131"/>
    </location>
</feature>
<evidence type="ECO:0000256" key="3">
    <source>
        <dbReference type="ARBA" id="ARBA00006345"/>
    </source>
</evidence>
<dbReference type="InterPro" id="IPR004206">
    <property type="entry name" value="mRNA_triPase_Cet1"/>
</dbReference>
<keyword evidence="5 8" id="KW-0378">Hydrolase</keyword>
<feature type="compositionally biased region" description="Basic and acidic residues" evidence="9">
    <location>
        <begin position="312"/>
        <end position="325"/>
    </location>
</feature>
<name>A0A0D2BXP5_9EURO</name>
<evidence type="ECO:0000313" key="12">
    <source>
        <dbReference type="Proteomes" id="UP000053342"/>
    </source>
</evidence>
<dbReference type="InterPro" id="IPR033469">
    <property type="entry name" value="CYTH-like_dom_sf"/>
</dbReference>
<keyword evidence="6 8" id="KW-0539">Nucleus</keyword>
<feature type="compositionally biased region" description="Pro residues" evidence="9">
    <location>
        <begin position="186"/>
        <end position="195"/>
    </location>
</feature>
<evidence type="ECO:0000256" key="4">
    <source>
        <dbReference type="ARBA" id="ARBA00022664"/>
    </source>
</evidence>
<dbReference type="STRING" id="215243.A0A0D2BXP5"/>
<evidence type="ECO:0000259" key="10">
    <source>
        <dbReference type="Pfam" id="PF02940"/>
    </source>
</evidence>
<dbReference type="EMBL" id="KN847336">
    <property type="protein sequence ID" value="KIW42292.1"/>
    <property type="molecule type" value="Genomic_DNA"/>
</dbReference>
<evidence type="ECO:0000256" key="5">
    <source>
        <dbReference type="ARBA" id="ARBA00022801"/>
    </source>
</evidence>
<comment type="subunit">
    <text evidence="8">Heterodimer. The mRNA-capping enzyme is composed of two separate chains alpha and beta, respectively a mRNA guanylyltransferase and an mRNA 5'-triphosphate monophosphatase.</text>
</comment>